<evidence type="ECO:0000256" key="1">
    <source>
        <dbReference type="ARBA" id="ARBA00004167"/>
    </source>
</evidence>
<comment type="caution">
    <text evidence="8">The sequence shown here is derived from an EMBL/GenBank/DDBJ whole genome shotgun (WGS) entry which is preliminary data.</text>
</comment>
<keyword evidence="2 6" id="KW-0812">Transmembrane</keyword>
<dbReference type="PANTHER" id="PTHR15549">
    <property type="entry name" value="PAIRED IMMUNOGLOBULIN-LIKE TYPE 2 RECEPTOR"/>
    <property type="match status" value="1"/>
</dbReference>
<comment type="subcellular location">
    <subcellularLocation>
        <location evidence="1">Membrane</location>
        <topology evidence="1">Single-pass membrane protein</topology>
    </subcellularLocation>
</comment>
<evidence type="ECO:0000256" key="3">
    <source>
        <dbReference type="ARBA" id="ARBA00022989"/>
    </source>
</evidence>
<evidence type="ECO:0000256" key="6">
    <source>
        <dbReference type="SAM" id="Phobius"/>
    </source>
</evidence>
<keyword evidence="7" id="KW-0732">Signal</keyword>
<protein>
    <recommendedName>
        <fullName evidence="10">Mid2 domain-containing protein</fullName>
    </recommendedName>
</protein>
<accession>A0ABR4PWP0</accession>
<keyword evidence="3 6" id="KW-1133">Transmembrane helix</keyword>
<feature type="region of interest" description="Disordered" evidence="5">
    <location>
        <begin position="150"/>
        <end position="237"/>
    </location>
</feature>
<keyword evidence="4 6" id="KW-0472">Membrane</keyword>
<evidence type="ECO:0000256" key="7">
    <source>
        <dbReference type="SAM" id="SignalP"/>
    </source>
</evidence>
<feature type="compositionally biased region" description="Low complexity" evidence="5">
    <location>
        <begin position="196"/>
        <end position="211"/>
    </location>
</feature>
<evidence type="ECO:0008006" key="10">
    <source>
        <dbReference type="Google" id="ProtNLM"/>
    </source>
</evidence>
<dbReference type="Proteomes" id="UP001629113">
    <property type="component" value="Unassembled WGS sequence"/>
</dbReference>
<proteinExistence type="predicted"/>
<dbReference type="InterPro" id="IPR051694">
    <property type="entry name" value="Immunoregulatory_rcpt-like"/>
</dbReference>
<evidence type="ECO:0000313" key="8">
    <source>
        <dbReference type="EMBL" id="KAL3427774.1"/>
    </source>
</evidence>
<evidence type="ECO:0000256" key="5">
    <source>
        <dbReference type="SAM" id="MobiDB-lite"/>
    </source>
</evidence>
<dbReference type="EMBL" id="JBFCZG010000001">
    <property type="protein sequence ID" value="KAL3427774.1"/>
    <property type="molecule type" value="Genomic_DNA"/>
</dbReference>
<feature type="chain" id="PRO_5046191091" description="Mid2 domain-containing protein" evidence="7">
    <location>
        <begin position="28"/>
        <end position="317"/>
    </location>
</feature>
<gene>
    <name evidence="8" type="ORF">PVAG01_01283</name>
</gene>
<evidence type="ECO:0000256" key="4">
    <source>
        <dbReference type="ARBA" id="ARBA00023136"/>
    </source>
</evidence>
<name>A0ABR4PWP0_9HELO</name>
<feature type="transmembrane region" description="Helical" evidence="6">
    <location>
        <begin position="243"/>
        <end position="264"/>
    </location>
</feature>
<feature type="signal peptide" evidence="7">
    <location>
        <begin position="1"/>
        <end position="27"/>
    </location>
</feature>
<reference evidence="8 9" key="1">
    <citation type="submission" date="2024-06" db="EMBL/GenBank/DDBJ databases">
        <title>Complete genome of Phlyctema vagabunda strain 19-DSS-EL-015.</title>
        <authorList>
            <person name="Fiorenzani C."/>
        </authorList>
    </citation>
    <scope>NUCLEOTIDE SEQUENCE [LARGE SCALE GENOMIC DNA]</scope>
    <source>
        <strain evidence="8 9">19-DSS-EL-015</strain>
    </source>
</reference>
<evidence type="ECO:0000256" key="2">
    <source>
        <dbReference type="ARBA" id="ARBA00022692"/>
    </source>
</evidence>
<sequence length="317" mass="33574">MIRNTMLLRFFALGICFQLFRDVRVMAVTSSATWLFPSSDGMILNFIDTFVLQWESNYADPWMQMWCQNGTSGNNVVLGSNFQVDRSGTYPYVLKNDNPLQTDFPVACHAQLATADTGGGIDSPFGVTFISIPAIQSADAKTFSLASVSASTTTTPVTSTTSSTSASKSSIAAASSSSSSRSATTTPPSPTPAPSSSPTSSLPLNTSPALSISPENTPQPTGGLGDPGDDSEPSSQLSTTVKIGIGIGVGIVVVAVLGIAIWLIMRKRSAAKKSATEEPSIPELASNRWHGHEMDAPHGYQELDVKSHQRWVHEMPA</sequence>
<keyword evidence="9" id="KW-1185">Reference proteome</keyword>
<feature type="compositionally biased region" description="Low complexity" evidence="5">
    <location>
        <begin position="150"/>
        <end position="186"/>
    </location>
</feature>
<organism evidence="8 9">
    <name type="scientific">Phlyctema vagabunda</name>
    <dbReference type="NCBI Taxonomy" id="108571"/>
    <lineage>
        <taxon>Eukaryota</taxon>
        <taxon>Fungi</taxon>
        <taxon>Dikarya</taxon>
        <taxon>Ascomycota</taxon>
        <taxon>Pezizomycotina</taxon>
        <taxon>Leotiomycetes</taxon>
        <taxon>Helotiales</taxon>
        <taxon>Dermateaceae</taxon>
        <taxon>Phlyctema</taxon>
    </lineage>
</organism>
<evidence type="ECO:0000313" key="9">
    <source>
        <dbReference type="Proteomes" id="UP001629113"/>
    </source>
</evidence>